<sequence length="557" mass="67414">MENKRKQFEEFLELENYKIEDELAEIIDRFRQYKPHEVFWLINSLIMDNTKYAFENRKKRISPKLANRLFYLYKKNSQTNNDLKIKNKANELEWLRTKFIKIYDYYCMEQFNQNEVLEDEDSEDFTRMSLRNFHPHNFLTYHFDYPDTSWFQYLRAIELNRKVIDEILSKDNLTTIEVEKGLLVCILYDFFHHQSYSKRLVNDLFYEKEKYKFEGFLTSFSKKQFSNILSKFGIRDKEFIARFFPEIKNEKVTTLGYPTDKYYKEEFSLGVSHKERIFFPRSNFVLDEFWNYILECEEMVGRKDDFVELYTIMLLTKFFGKDNVFFNLFDDNGAEQDIIVLYGENILCFECKSEVLKEPFRDSDKSNIRMQQNFKRVIQKAYNQGQRVKENIRNNKGRYYDSDKKESRELVLDLSAYSHHNVNVVCVTINNYLNLSNRVNKYLRIEGKDKIYPWVIDIFSLEHILNKIKSINKDEAYFIRYIRDRIKSYLGVQSMGAEELDCFGYYLQYEKFWDSMNGSFMLNLGNGYATFVLDYIPRPELDLMLHYFSELANIEVE</sequence>
<dbReference type="RefSeq" id="WP_126142351.1">
    <property type="nucleotide sequence ID" value="NZ_RXHU01000046.1"/>
</dbReference>
<name>A0A3S0BUH5_9BACL</name>
<proteinExistence type="predicted"/>
<evidence type="ECO:0000313" key="1">
    <source>
        <dbReference type="EMBL" id="RTE08594.1"/>
    </source>
</evidence>
<dbReference type="EMBL" id="RXHU01000046">
    <property type="protein sequence ID" value="RTE08594.1"/>
    <property type="molecule type" value="Genomic_DNA"/>
</dbReference>
<dbReference type="AlphaFoldDB" id="A0A3S0BUH5"/>
<organism evidence="1 2">
    <name type="scientific">Paenibacillus whitsoniae</name>
    <dbReference type="NCBI Taxonomy" id="2496558"/>
    <lineage>
        <taxon>Bacteria</taxon>
        <taxon>Bacillati</taxon>
        <taxon>Bacillota</taxon>
        <taxon>Bacilli</taxon>
        <taxon>Bacillales</taxon>
        <taxon>Paenibacillaceae</taxon>
        <taxon>Paenibacillus</taxon>
    </lineage>
</organism>
<comment type="caution">
    <text evidence="1">The sequence shown here is derived from an EMBL/GenBank/DDBJ whole genome shotgun (WGS) entry which is preliminary data.</text>
</comment>
<dbReference type="OrthoDB" id="2492025at2"/>
<protein>
    <recommendedName>
        <fullName evidence="3">NERD domain-containing protein</fullName>
    </recommendedName>
</protein>
<accession>A0A3S0BUH5</accession>
<evidence type="ECO:0008006" key="3">
    <source>
        <dbReference type="Google" id="ProtNLM"/>
    </source>
</evidence>
<dbReference type="Proteomes" id="UP000276128">
    <property type="component" value="Unassembled WGS sequence"/>
</dbReference>
<reference evidence="1 2" key="1">
    <citation type="submission" date="2018-12" db="EMBL/GenBank/DDBJ databases">
        <title>Bacillus ochoae sp. nov., Paenibacillus whitsoniae sp. nov., Paenibacillus spiritus sp. nov. Isolated from the Mars Exploration Rover during spacecraft assembly.</title>
        <authorList>
            <person name="Seuylemezian A."/>
            <person name="Vaishampayan P."/>
        </authorList>
    </citation>
    <scope>NUCLEOTIDE SEQUENCE [LARGE SCALE GENOMIC DNA]</scope>
    <source>
        <strain evidence="1 2">MER 54</strain>
    </source>
</reference>
<gene>
    <name evidence="1" type="ORF">EJQ19_16555</name>
</gene>
<keyword evidence="2" id="KW-1185">Reference proteome</keyword>
<evidence type="ECO:0000313" key="2">
    <source>
        <dbReference type="Proteomes" id="UP000276128"/>
    </source>
</evidence>